<comment type="similarity">
    <text evidence="1">To bacterial alkanal monooxygenase alpha and beta chains.</text>
</comment>
<dbReference type="PANTHER" id="PTHR30137:SF19">
    <property type="entry name" value="LUCIFERASE-LIKE MONOOXYGENASE"/>
    <property type="match status" value="1"/>
</dbReference>
<organism evidence="4 5">
    <name type="scientific">Bacillus licheniformis</name>
    <dbReference type="NCBI Taxonomy" id="1402"/>
    <lineage>
        <taxon>Bacteria</taxon>
        <taxon>Bacillati</taxon>
        <taxon>Bacillota</taxon>
        <taxon>Bacilli</taxon>
        <taxon>Bacillales</taxon>
        <taxon>Bacillaceae</taxon>
        <taxon>Bacillus</taxon>
    </lineage>
</organism>
<dbReference type="Gene3D" id="3.20.20.30">
    <property type="entry name" value="Luciferase-like domain"/>
    <property type="match status" value="1"/>
</dbReference>
<dbReference type="EMBL" id="CP065647">
    <property type="protein sequence ID" value="QPR73643.1"/>
    <property type="molecule type" value="Genomic_DNA"/>
</dbReference>
<gene>
    <name evidence="4" type="ORF">CHCC16736_2729</name>
    <name evidence="3" type="ORF">I6G80_05095</name>
</gene>
<dbReference type="InterPro" id="IPR019949">
    <property type="entry name" value="CmoO-like"/>
</dbReference>
<protein>
    <submittedName>
        <fullName evidence="4">Alkanal monooxygenase alpha chain</fullName>
    </submittedName>
    <submittedName>
        <fullName evidence="3">LLM class flavin-dependent oxidoreductase</fullName>
    </submittedName>
</protein>
<evidence type="ECO:0000313" key="3">
    <source>
        <dbReference type="EMBL" id="QPR73643.1"/>
    </source>
</evidence>
<dbReference type="Pfam" id="PF00296">
    <property type="entry name" value="Bac_luciferase"/>
    <property type="match status" value="1"/>
</dbReference>
<dbReference type="SUPFAM" id="SSF51679">
    <property type="entry name" value="Bacterial luciferase-like"/>
    <property type="match status" value="1"/>
</dbReference>
<dbReference type="GO" id="GO:0016705">
    <property type="term" value="F:oxidoreductase activity, acting on paired donors, with incorporation or reduction of molecular oxygen"/>
    <property type="evidence" value="ECO:0007669"/>
    <property type="project" value="InterPro"/>
</dbReference>
<reference evidence="4 5" key="1">
    <citation type="submission" date="2019-06" db="EMBL/GenBank/DDBJ databases">
        <title>Genome sequence analysis of &gt;100 Bacillus licheniformis strains suggests intrinsic resistance to this species.</title>
        <authorList>
            <person name="Wels M."/>
            <person name="Siezen R.J."/>
            <person name="Johansen E."/>
            <person name="Stuer-Lauridsen B."/>
            <person name="Bjerre K."/>
            <person name="Nielsen B.K.K."/>
        </authorList>
    </citation>
    <scope>NUCLEOTIDE SEQUENCE [LARGE SCALE GENOMIC DNA]</scope>
    <source>
        <strain evidence="4 5">BAC-16736</strain>
    </source>
</reference>
<dbReference type="NCBIfam" id="TIGR03558">
    <property type="entry name" value="oxido_grp_1"/>
    <property type="match status" value="1"/>
</dbReference>
<name>A0A1Y0YL91_BACLI</name>
<dbReference type="Proteomes" id="UP000595038">
    <property type="component" value="Chromosome"/>
</dbReference>
<evidence type="ECO:0000256" key="1">
    <source>
        <dbReference type="ARBA" id="ARBA00007789"/>
    </source>
</evidence>
<evidence type="ECO:0000313" key="4">
    <source>
        <dbReference type="EMBL" id="TWL27408.1"/>
    </source>
</evidence>
<reference evidence="3 6" key="2">
    <citation type="submission" date="2020-12" db="EMBL/GenBank/DDBJ databases">
        <title>FDA dAtabase for Regulatory Grade micrObial Sequences (FDA-ARGOS): Supporting development and validation of Infectious Disease Dx tests.</title>
        <authorList>
            <person name="Nelson B."/>
            <person name="Plummer A."/>
            <person name="Tallon L."/>
            <person name="Sadzewicz L."/>
            <person name="Zhao X."/>
            <person name="Boylan J."/>
            <person name="Ott S."/>
            <person name="Bowen H."/>
            <person name="Vavikolanu K."/>
            <person name="Mehta A."/>
            <person name="Aluvathingal J."/>
            <person name="Nadendla S."/>
            <person name="Myers T."/>
            <person name="Yan Y."/>
            <person name="Sichtig H."/>
        </authorList>
    </citation>
    <scope>NUCLEOTIDE SEQUENCE [LARGE SCALE GENOMIC DNA]</scope>
    <source>
        <strain evidence="3 6">FDAARGOS_923</strain>
    </source>
</reference>
<evidence type="ECO:0000313" key="6">
    <source>
        <dbReference type="Proteomes" id="UP000595038"/>
    </source>
</evidence>
<dbReference type="EMBL" id="NILC01000023">
    <property type="protein sequence ID" value="TWL27408.1"/>
    <property type="molecule type" value="Genomic_DNA"/>
</dbReference>
<dbReference type="PANTHER" id="PTHR30137">
    <property type="entry name" value="LUCIFERASE-LIKE MONOOXYGENASE"/>
    <property type="match status" value="1"/>
</dbReference>
<dbReference type="InterPro" id="IPR050766">
    <property type="entry name" value="Bact_Lucif_Oxidored"/>
</dbReference>
<accession>A0A1Y0YL91</accession>
<dbReference type="InterPro" id="IPR036661">
    <property type="entry name" value="Luciferase-like_sf"/>
</dbReference>
<evidence type="ECO:0000259" key="2">
    <source>
        <dbReference type="Pfam" id="PF00296"/>
    </source>
</evidence>
<keyword evidence="4" id="KW-0503">Monooxygenase</keyword>
<proteinExistence type="predicted"/>
<feature type="domain" description="Luciferase-like" evidence="2">
    <location>
        <begin position="7"/>
        <end position="303"/>
    </location>
</feature>
<evidence type="ECO:0000313" key="5">
    <source>
        <dbReference type="Proteomes" id="UP000435910"/>
    </source>
</evidence>
<sequence>MLSLSILDQTPVSEGSKPELALQHTVELAQAAERLGYKRFWVSEHHFSRNLAGSSPEVLIGYLAAKTEKIRIGSGGVMLPHYSAYKVAENFRVLEGLAPGRIDLGVGRAPGGMPIASMALQNGGRRMADQYPEQIQDLVTYLYDQADEHHRFPNLTATPNIATAPAVWLLGSSGESARLAAQTGASYTFAQFINGEGGEEAARLYKERFEPSVLGEQPNVIVAVFVICAETEEKAENLAKSLDFSLLANEQGMVTEGFPSLETALSYQYSPYERKRVEDNRKRMVIGTPQQVKEQLLELAGAYGTDEIMAVTITHDFQDRLDSYRLLAEAFHQSI</sequence>
<dbReference type="AlphaFoldDB" id="A0A1Y0YL91"/>
<dbReference type="GO" id="GO:0005829">
    <property type="term" value="C:cytosol"/>
    <property type="evidence" value="ECO:0007669"/>
    <property type="project" value="TreeGrafter"/>
</dbReference>
<dbReference type="RefSeq" id="WP_003186163.1">
    <property type="nucleotide sequence ID" value="NZ_BEXU01000002.1"/>
</dbReference>
<dbReference type="OMA" id="PAPEIMI"/>
<dbReference type="GeneID" id="92859406"/>
<dbReference type="InterPro" id="IPR011251">
    <property type="entry name" value="Luciferase-like_dom"/>
</dbReference>
<dbReference type="FunFam" id="3.20.20.30:FF:000002">
    <property type="entry name" value="LLM class flavin-dependent oxidoreductase"/>
    <property type="match status" value="1"/>
</dbReference>
<dbReference type="GO" id="GO:0004497">
    <property type="term" value="F:monooxygenase activity"/>
    <property type="evidence" value="ECO:0007669"/>
    <property type="project" value="UniProtKB-KW"/>
</dbReference>
<dbReference type="Proteomes" id="UP000435910">
    <property type="component" value="Unassembled WGS sequence"/>
</dbReference>
<keyword evidence="4" id="KW-0560">Oxidoreductase</keyword>